<evidence type="ECO:0000256" key="1">
    <source>
        <dbReference type="SAM" id="MobiDB-lite"/>
    </source>
</evidence>
<feature type="transmembrane region" description="Helical" evidence="2">
    <location>
        <begin position="53"/>
        <end position="75"/>
    </location>
</feature>
<dbReference type="EMBL" id="JBEYRS010000025">
    <property type="protein sequence ID" value="MEW2367441.1"/>
    <property type="molecule type" value="Genomic_DNA"/>
</dbReference>
<dbReference type="Proteomes" id="UP001553843">
    <property type="component" value="Unassembled WGS sequence"/>
</dbReference>
<keyword evidence="2" id="KW-0812">Transmembrane</keyword>
<evidence type="ECO:0000313" key="3">
    <source>
        <dbReference type="EMBL" id="MEW2367441.1"/>
    </source>
</evidence>
<comment type="caution">
    <text evidence="3">The sequence shown here is derived from an EMBL/GenBank/DDBJ whole genome shotgun (WGS) entry which is preliminary data.</text>
</comment>
<protein>
    <submittedName>
        <fullName evidence="3">Uncharacterized protein</fullName>
    </submittedName>
</protein>
<gene>
    <name evidence="3" type="ORF">AB0887_36570</name>
</gene>
<feature type="region of interest" description="Disordered" evidence="1">
    <location>
        <begin position="319"/>
        <end position="362"/>
    </location>
</feature>
<feature type="region of interest" description="Disordered" evidence="1">
    <location>
        <begin position="1"/>
        <end position="43"/>
    </location>
</feature>
<reference evidence="3 4" key="1">
    <citation type="submission" date="2024-06" db="EMBL/GenBank/DDBJ databases">
        <title>The Natural Products Discovery Center: Release of the First 8490 Sequenced Strains for Exploring Actinobacteria Biosynthetic Diversity.</title>
        <authorList>
            <person name="Kalkreuter E."/>
            <person name="Kautsar S.A."/>
            <person name="Yang D."/>
            <person name="Bader C.D."/>
            <person name="Teijaro C.N."/>
            <person name="Fluegel L."/>
            <person name="Davis C.M."/>
            <person name="Simpson J.R."/>
            <person name="Lauterbach L."/>
            <person name="Steele A.D."/>
            <person name="Gui C."/>
            <person name="Meng S."/>
            <person name="Li G."/>
            <person name="Viehrig K."/>
            <person name="Ye F."/>
            <person name="Su P."/>
            <person name="Kiefer A.F."/>
            <person name="Nichols A."/>
            <person name="Cepeda A.J."/>
            <person name="Yan W."/>
            <person name="Fan B."/>
            <person name="Jiang Y."/>
            <person name="Adhikari A."/>
            <person name="Zheng C.-J."/>
            <person name="Schuster L."/>
            <person name="Cowan T.M."/>
            <person name="Smanski M.J."/>
            <person name="Chevrette M.G."/>
            <person name="De Carvalho L.P.S."/>
            <person name="Shen B."/>
        </authorList>
    </citation>
    <scope>NUCLEOTIDE SEQUENCE [LARGE SCALE GENOMIC DNA]</scope>
    <source>
        <strain evidence="3 4">NPDC047833</strain>
    </source>
</reference>
<sequence>MARPDTGSGASGAGASVAGTPATGASGNGEGNGARNADGNGDARPNTAWQWTLRVFAVIGAAGVLVSSAVAIWGLPAAVQSSEVAKQAEARERKKDKQDDAKEERLTVGPAIDIAAAEPNLFFSRYQFAFAQRTTGAERLPDGGFASEEYRAWFRKNKGLPVSEATVRVTIFPVHRGTVVIQNMRITDLSCRPTRYTGTAVVPPAFGDSGGDALPTAVAFDLTEPSPRPWKNEGWAPAEGAWKLSGNAFAKAIYLDGGEDFDARAFDLSFFTEDKDCEFGVEVNVTSAGRGDEWYRVVFPGPRLTYKVAGRPERYETSVVSESVEQPPVLRGRYTPDRPLPLRKGTFLPGPGRGSNEKDPAS</sequence>
<keyword evidence="4" id="KW-1185">Reference proteome</keyword>
<evidence type="ECO:0000256" key="2">
    <source>
        <dbReference type="SAM" id="Phobius"/>
    </source>
</evidence>
<keyword evidence="2" id="KW-0472">Membrane</keyword>
<feature type="compositionally biased region" description="Low complexity" evidence="1">
    <location>
        <begin position="33"/>
        <end position="43"/>
    </location>
</feature>
<dbReference type="RefSeq" id="WP_359780469.1">
    <property type="nucleotide sequence ID" value="NZ_JBEYRR010000008.1"/>
</dbReference>
<feature type="compositionally biased region" description="Basic and acidic residues" evidence="1">
    <location>
        <begin position="86"/>
        <end position="104"/>
    </location>
</feature>
<name>A0ABV3M6X0_9ACTN</name>
<feature type="compositionally biased region" description="Low complexity" evidence="1">
    <location>
        <begin position="13"/>
        <end position="25"/>
    </location>
</feature>
<accession>A0ABV3M6X0</accession>
<feature type="region of interest" description="Disordered" evidence="1">
    <location>
        <begin position="83"/>
        <end position="104"/>
    </location>
</feature>
<organism evidence="3 4">
    <name type="scientific">Streptomyces huasconensis</name>
    <dbReference type="NCBI Taxonomy" id="1854574"/>
    <lineage>
        <taxon>Bacteria</taxon>
        <taxon>Bacillati</taxon>
        <taxon>Actinomycetota</taxon>
        <taxon>Actinomycetes</taxon>
        <taxon>Kitasatosporales</taxon>
        <taxon>Streptomycetaceae</taxon>
        <taxon>Streptomyces</taxon>
    </lineage>
</organism>
<proteinExistence type="predicted"/>
<keyword evidence="2" id="KW-1133">Transmembrane helix</keyword>
<evidence type="ECO:0000313" key="4">
    <source>
        <dbReference type="Proteomes" id="UP001553843"/>
    </source>
</evidence>